<evidence type="ECO:0000259" key="6">
    <source>
        <dbReference type="Pfam" id="PF00483"/>
    </source>
</evidence>
<accession>A0ABW2RLQ3</accession>
<dbReference type="EC" id="2.7.7.9" evidence="2"/>
<evidence type="ECO:0000313" key="8">
    <source>
        <dbReference type="Proteomes" id="UP001596500"/>
    </source>
</evidence>
<organism evidence="7 8">
    <name type="scientific">Laceyella putida</name>
    <dbReference type="NCBI Taxonomy" id="110101"/>
    <lineage>
        <taxon>Bacteria</taxon>
        <taxon>Bacillati</taxon>
        <taxon>Bacillota</taxon>
        <taxon>Bacilli</taxon>
        <taxon>Bacillales</taxon>
        <taxon>Thermoactinomycetaceae</taxon>
        <taxon>Laceyella</taxon>
    </lineage>
</organism>
<sequence length="269" mass="30290">MRLKKAIIPAAGLGQRMLPATRAIPKPMLPVVDRPALQYLVEEAMEAGIEEIAIVVGHQADVIRAHFAGEPRIWFIEQTDLKGTGHALLMARDFVGHEPFAVMLGDIVIDGTEGCLKQLLGVAERVKAPVLAVERLPEHLLCQHNAIQYSQTPDPQLIRCRQVIEKPQGPTPSNVVSIGRYLFPPELMAWLERVEPDGRGEIQLTDAINLLIEQETVYGYFYKGQRYDVGDRTEWLKAQIALACKHSDIRDELLPYVKQLLEHENLKQR</sequence>
<proteinExistence type="inferred from homology"/>
<protein>
    <recommendedName>
        <fullName evidence="2">UTP--glucose-1-phosphate uridylyltransferase</fullName>
        <ecNumber evidence="2">2.7.7.9</ecNumber>
    </recommendedName>
</protein>
<comment type="similarity">
    <text evidence="1">Belongs to the UDPGP type 2 family.</text>
</comment>
<evidence type="ECO:0000256" key="3">
    <source>
        <dbReference type="ARBA" id="ARBA00022679"/>
    </source>
</evidence>
<evidence type="ECO:0000256" key="1">
    <source>
        <dbReference type="ARBA" id="ARBA00006890"/>
    </source>
</evidence>
<dbReference type="GO" id="GO:0003983">
    <property type="term" value="F:UTP:glucose-1-phosphate uridylyltransferase activity"/>
    <property type="evidence" value="ECO:0007669"/>
    <property type="project" value="UniProtKB-EC"/>
</dbReference>
<dbReference type="SUPFAM" id="SSF53448">
    <property type="entry name" value="Nucleotide-diphospho-sugar transferases"/>
    <property type="match status" value="1"/>
</dbReference>
<evidence type="ECO:0000313" key="7">
    <source>
        <dbReference type="EMBL" id="MFC7441666.1"/>
    </source>
</evidence>
<comment type="caution">
    <text evidence="7">The sequence shown here is derived from an EMBL/GenBank/DDBJ whole genome shotgun (WGS) entry which is preliminary data.</text>
</comment>
<dbReference type="Gene3D" id="3.90.550.10">
    <property type="entry name" value="Spore Coat Polysaccharide Biosynthesis Protein SpsA, Chain A"/>
    <property type="match status" value="1"/>
</dbReference>
<dbReference type="Pfam" id="PF00483">
    <property type="entry name" value="NTP_transferase"/>
    <property type="match status" value="1"/>
</dbReference>
<keyword evidence="4 7" id="KW-0548">Nucleotidyltransferase</keyword>
<evidence type="ECO:0000256" key="5">
    <source>
        <dbReference type="ARBA" id="ARBA00048128"/>
    </source>
</evidence>
<keyword evidence="3 7" id="KW-0808">Transferase</keyword>
<feature type="domain" description="Nucleotidyl transferase" evidence="6">
    <location>
        <begin position="5"/>
        <end position="239"/>
    </location>
</feature>
<dbReference type="EMBL" id="JBHTBW010000032">
    <property type="protein sequence ID" value="MFC7441666.1"/>
    <property type="molecule type" value="Genomic_DNA"/>
</dbReference>
<gene>
    <name evidence="7" type="ORF">ACFQNG_11135</name>
</gene>
<reference evidence="8" key="1">
    <citation type="journal article" date="2019" name="Int. J. Syst. Evol. Microbiol.">
        <title>The Global Catalogue of Microorganisms (GCM) 10K type strain sequencing project: providing services to taxonomists for standard genome sequencing and annotation.</title>
        <authorList>
            <consortium name="The Broad Institute Genomics Platform"/>
            <consortium name="The Broad Institute Genome Sequencing Center for Infectious Disease"/>
            <person name="Wu L."/>
            <person name="Ma J."/>
        </authorList>
    </citation>
    <scope>NUCLEOTIDE SEQUENCE [LARGE SCALE GENOMIC DNA]</scope>
    <source>
        <strain evidence="8">CGMCC 1.12942</strain>
    </source>
</reference>
<evidence type="ECO:0000256" key="4">
    <source>
        <dbReference type="ARBA" id="ARBA00022695"/>
    </source>
</evidence>
<dbReference type="PANTHER" id="PTHR43197">
    <property type="entry name" value="UTP--GLUCOSE-1-PHOSPHATE URIDYLYLTRANSFERASE"/>
    <property type="match status" value="1"/>
</dbReference>
<dbReference type="Proteomes" id="UP001596500">
    <property type="component" value="Unassembled WGS sequence"/>
</dbReference>
<dbReference type="InterPro" id="IPR005835">
    <property type="entry name" value="NTP_transferase_dom"/>
</dbReference>
<dbReference type="InterPro" id="IPR029044">
    <property type="entry name" value="Nucleotide-diphossugar_trans"/>
</dbReference>
<dbReference type="InterPro" id="IPR005771">
    <property type="entry name" value="GalU_uridylyltTrfase_bac/arc"/>
</dbReference>
<evidence type="ECO:0000256" key="2">
    <source>
        <dbReference type="ARBA" id="ARBA00012415"/>
    </source>
</evidence>
<keyword evidence="8" id="KW-1185">Reference proteome</keyword>
<dbReference type="PANTHER" id="PTHR43197:SF1">
    <property type="entry name" value="UTP--GLUCOSE-1-PHOSPHATE URIDYLYLTRANSFERASE"/>
    <property type="match status" value="1"/>
</dbReference>
<name>A0ABW2RLQ3_9BACL</name>
<dbReference type="RefSeq" id="WP_379865011.1">
    <property type="nucleotide sequence ID" value="NZ_JBHTBW010000032.1"/>
</dbReference>
<comment type="catalytic activity">
    <reaction evidence="5">
        <text>alpha-D-glucose 1-phosphate + UTP + H(+) = UDP-alpha-D-glucose + diphosphate</text>
        <dbReference type="Rhea" id="RHEA:19889"/>
        <dbReference type="ChEBI" id="CHEBI:15378"/>
        <dbReference type="ChEBI" id="CHEBI:33019"/>
        <dbReference type="ChEBI" id="CHEBI:46398"/>
        <dbReference type="ChEBI" id="CHEBI:58601"/>
        <dbReference type="ChEBI" id="CHEBI:58885"/>
        <dbReference type="EC" id="2.7.7.9"/>
    </reaction>
</comment>